<name>A0A8S5P218_9CAUD</name>
<organism evidence="1">
    <name type="scientific">Myoviridae sp. ct8Uw4</name>
    <dbReference type="NCBI Taxonomy" id="2825040"/>
    <lineage>
        <taxon>Viruses</taxon>
        <taxon>Duplodnaviria</taxon>
        <taxon>Heunggongvirae</taxon>
        <taxon>Uroviricota</taxon>
        <taxon>Caudoviricetes</taxon>
    </lineage>
</organism>
<proteinExistence type="predicted"/>
<protein>
    <submittedName>
        <fullName evidence="1">Uncharacterized protein</fullName>
    </submittedName>
</protein>
<sequence length="54" mass="5975">MITIRTSRPDSALFLRLSFSDGLSRAALNRSLMAECARNTIPARGITPPLIVRF</sequence>
<reference evidence="1" key="1">
    <citation type="journal article" date="2021" name="Proc. Natl. Acad. Sci. U.S.A.">
        <title>A Catalog of Tens of Thousands of Viruses from Human Metagenomes Reveals Hidden Associations with Chronic Diseases.</title>
        <authorList>
            <person name="Tisza M.J."/>
            <person name="Buck C.B."/>
        </authorList>
    </citation>
    <scope>NUCLEOTIDE SEQUENCE</scope>
    <source>
        <strain evidence="1">Ct8Uw4</strain>
    </source>
</reference>
<evidence type="ECO:0000313" key="1">
    <source>
        <dbReference type="EMBL" id="DAE00688.1"/>
    </source>
</evidence>
<dbReference type="EMBL" id="BK015307">
    <property type="protein sequence ID" value="DAE00688.1"/>
    <property type="molecule type" value="Genomic_DNA"/>
</dbReference>
<accession>A0A8S5P218</accession>